<dbReference type="STRING" id="1503925.TH53_15210"/>
<dbReference type="RefSeq" id="WP_041883141.1">
    <property type="nucleotide sequence ID" value="NZ_CP157278.1"/>
</dbReference>
<gene>
    <name evidence="1" type="ORF">TH53_15210</name>
</gene>
<protein>
    <recommendedName>
        <fullName evidence="3">Type VI secretion, VasB, ImpH, VC_A0111</fullName>
    </recommendedName>
</protein>
<dbReference type="AlphaFoldDB" id="A0A0D0FVF4"/>
<evidence type="ECO:0000313" key="2">
    <source>
        <dbReference type="Proteomes" id="UP000032049"/>
    </source>
</evidence>
<proteinExistence type="predicted"/>
<comment type="caution">
    <text evidence="1">The sequence shown here is derived from an EMBL/GenBank/DDBJ whole genome shotgun (WGS) entry which is preliminary data.</text>
</comment>
<accession>A0A0D0FVF4</accession>
<name>A0A0D0FVF4_9SPHI</name>
<evidence type="ECO:0008006" key="3">
    <source>
        <dbReference type="Google" id="ProtNLM"/>
    </source>
</evidence>
<sequence>MKQRLHLRNDLNTDFEAITKVAELIENGDFHSDQIAVLPIGAKQRAYAKDIGNYSFYYSDSKRKDCLNIEVNQEGFYDMLPEGLFHTPPTGSAGMSEEEMVEDVQLRRTEEKDARKFFMPFEAEVNYLKTVLQIYENRLDKRTTYNDLTNIFAAGWKEFELLDKEQSIIWMHFLPVIHQKRNDLKFLGQLLTVLFKVPVEAVLKSTNVKPLPIDDSLQFRLGSGALGINSIIGSSFLSDEEQVFINVGPADIKKLVNFMPGTAHAHLIDLAVSYLVPVETEVTTNLVANRQNQVGSLGEESPNSYLGYTVYL</sequence>
<dbReference type="InterPro" id="IPR010732">
    <property type="entry name" value="T6SS_TssG-like"/>
</dbReference>
<evidence type="ECO:0000313" key="1">
    <source>
        <dbReference type="EMBL" id="KIO76414.1"/>
    </source>
</evidence>
<dbReference type="OrthoDB" id="1411058at2"/>
<dbReference type="EMBL" id="JXRA01000064">
    <property type="protein sequence ID" value="KIO76414.1"/>
    <property type="molecule type" value="Genomic_DNA"/>
</dbReference>
<reference evidence="1 2" key="1">
    <citation type="submission" date="2015-01" db="EMBL/GenBank/DDBJ databases">
        <title>Draft genome sequence of Pedobacter sp. NL19 isolated from sludge of an effluent treatment pond in an abandoned uranium mine.</title>
        <authorList>
            <person name="Santos T."/>
            <person name="Caetano T."/>
            <person name="Covas C."/>
            <person name="Cruz A."/>
            <person name="Mendo S."/>
        </authorList>
    </citation>
    <scope>NUCLEOTIDE SEQUENCE [LARGE SCALE GENOMIC DNA]</scope>
    <source>
        <strain evidence="1 2">NL19</strain>
    </source>
</reference>
<dbReference type="Proteomes" id="UP000032049">
    <property type="component" value="Unassembled WGS sequence"/>
</dbReference>
<keyword evidence="2" id="KW-1185">Reference proteome</keyword>
<dbReference type="Pfam" id="PF06996">
    <property type="entry name" value="T6SS_TssG"/>
    <property type="match status" value="1"/>
</dbReference>
<organism evidence="1 2">
    <name type="scientific">Pedobacter lusitanus</name>
    <dbReference type="NCBI Taxonomy" id="1503925"/>
    <lineage>
        <taxon>Bacteria</taxon>
        <taxon>Pseudomonadati</taxon>
        <taxon>Bacteroidota</taxon>
        <taxon>Sphingobacteriia</taxon>
        <taxon>Sphingobacteriales</taxon>
        <taxon>Sphingobacteriaceae</taxon>
        <taxon>Pedobacter</taxon>
    </lineage>
</organism>